<dbReference type="SUPFAM" id="SSF100950">
    <property type="entry name" value="NagB/RpiA/CoA transferase-like"/>
    <property type="match status" value="1"/>
</dbReference>
<gene>
    <name evidence="7" type="ORF">CD191_05025</name>
</gene>
<feature type="binding site" evidence="4">
    <location>
        <position position="66"/>
    </location>
    <ligand>
        <name>substrate</name>
    </ligand>
</feature>
<comment type="catalytic activity">
    <reaction evidence="5">
        <text>(6S)-5-formyl-5,6,7,8-tetrahydrofolate + ATP = (6R)-5,10-methenyltetrahydrofolate + ADP + phosphate</text>
        <dbReference type="Rhea" id="RHEA:10488"/>
        <dbReference type="ChEBI" id="CHEBI:30616"/>
        <dbReference type="ChEBI" id="CHEBI:43474"/>
        <dbReference type="ChEBI" id="CHEBI:57455"/>
        <dbReference type="ChEBI" id="CHEBI:57457"/>
        <dbReference type="ChEBI" id="CHEBI:456216"/>
        <dbReference type="EC" id="6.3.3.2"/>
    </reaction>
</comment>
<evidence type="ECO:0000256" key="1">
    <source>
        <dbReference type="ARBA" id="ARBA00010638"/>
    </source>
</evidence>
<evidence type="ECO:0000256" key="5">
    <source>
        <dbReference type="RuleBase" id="RU361279"/>
    </source>
</evidence>
<dbReference type="GO" id="GO:0035999">
    <property type="term" value="P:tetrahydrofolate interconversion"/>
    <property type="evidence" value="ECO:0007669"/>
    <property type="project" value="TreeGrafter"/>
</dbReference>
<feature type="binding site" evidence="4">
    <location>
        <begin position="20"/>
        <end position="24"/>
    </location>
    <ligand>
        <name>ATP</name>
        <dbReference type="ChEBI" id="CHEBI:30616"/>
    </ligand>
</feature>
<dbReference type="GO" id="GO:0005524">
    <property type="term" value="F:ATP binding"/>
    <property type="evidence" value="ECO:0007669"/>
    <property type="project" value="UniProtKB-KW"/>
</dbReference>
<name>A0AAD0KJK4_9BACL</name>
<comment type="similarity">
    <text evidence="1 5">Belongs to the 5-formyltetrahydrofolate cyclo-ligase family.</text>
</comment>
<evidence type="ECO:0000256" key="2">
    <source>
        <dbReference type="ARBA" id="ARBA00022741"/>
    </source>
</evidence>
<evidence type="ECO:0000256" key="4">
    <source>
        <dbReference type="PIRSR" id="PIRSR006806-1"/>
    </source>
</evidence>
<dbReference type="NCBIfam" id="TIGR02727">
    <property type="entry name" value="MTHFS_bact"/>
    <property type="match status" value="1"/>
</dbReference>
<dbReference type="Pfam" id="PF01812">
    <property type="entry name" value="5-FTHF_cyc-lig"/>
    <property type="match status" value="1"/>
</dbReference>
<dbReference type="PANTHER" id="PTHR23407">
    <property type="entry name" value="ATPASE INHIBITOR/5-FORMYLTETRAHYDROFOLATE CYCLO-LIGASE"/>
    <property type="match status" value="1"/>
</dbReference>
<dbReference type="GO" id="GO:0009396">
    <property type="term" value="P:folic acid-containing compound biosynthetic process"/>
    <property type="evidence" value="ECO:0007669"/>
    <property type="project" value="TreeGrafter"/>
</dbReference>
<dbReference type="Gene3D" id="3.40.50.10420">
    <property type="entry name" value="NagB/RpiA/CoA transferase-like"/>
    <property type="match status" value="1"/>
</dbReference>
<evidence type="ECO:0000256" key="3">
    <source>
        <dbReference type="ARBA" id="ARBA00022840"/>
    </source>
</evidence>
<sequence length="219" mass="24643">MNKRGRPTMSSEESEISKVKQQLRAEKTIARNELSSDQRSKLSSEVCHYALEWLETKGITSLMAYVSFRSELDTRPLITQAWKDQRKVLLPRVIPASGEMSVHAVNAWSDLEPGAYGIHEPVVSSRDLLEIEEIKLPAVVFVPGLAFDLQGGRLGYGRGYYDRLRASWEKAGYVSAQPPIWIGLAYGMQLVPRVPMDEHDALMDMLITENGIVHCRKGE</sequence>
<comment type="cofactor">
    <cofactor evidence="5">
        <name>Mg(2+)</name>
        <dbReference type="ChEBI" id="CHEBI:18420"/>
    </cofactor>
</comment>
<reference evidence="7 8" key="1">
    <citation type="submission" date="2017-06" db="EMBL/GenBank/DDBJ databases">
        <title>Complete genome sequence of Paenibacillus odorifer CBA7130.</title>
        <authorList>
            <person name="Nam Y.-D."/>
            <person name="Kang J."/>
            <person name="Chung W.-H."/>
        </authorList>
    </citation>
    <scope>NUCLEOTIDE SEQUENCE [LARGE SCALE GENOMIC DNA]</scope>
    <source>
        <strain evidence="7 8">CBA7130</strain>
    </source>
</reference>
<evidence type="ECO:0000256" key="6">
    <source>
        <dbReference type="SAM" id="MobiDB-lite"/>
    </source>
</evidence>
<keyword evidence="3 4" id="KW-0067">ATP-binding</keyword>
<dbReference type="EMBL" id="CP021965">
    <property type="protein sequence ID" value="AWV32028.1"/>
    <property type="molecule type" value="Genomic_DNA"/>
</dbReference>
<feature type="binding site" evidence="4">
    <location>
        <position position="71"/>
    </location>
    <ligand>
        <name>substrate</name>
    </ligand>
</feature>
<dbReference type="InterPro" id="IPR002698">
    <property type="entry name" value="FTHF_cligase"/>
</dbReference>
<feature type="binding site" evidence="4">
    <location>
        <begin position="153"/>
        <end position="161"/>
    </location>
    <ligand>
        <name>ATP</name>
        <dbReference type="ChEBI" id="CHEBI:30616"/>
    </ligand>
</feature>
<evidence type="ECO:0000313" key="8">
    <source>
        <dbReference type="Proteomes" id="UP000249163"/>
    </source>
</evidence>
<dbReference type="Proteomes" id="UP000249163">
    <property type="component" value="Chromosome"/>
</dbReference>
<keyword evidence="2 4" id="KW-0547">Nucleotide-binding</keyword>
<keyword evidence="5" id="KW-0460">Magnesium</keyword>
<accession>A0AAD0KJK4</accession>
<dbReference type="EC" id="6.3.3.2" evidence="5"/>
<keyword evidence="5" id="KW-0479">Metal-binding</keyword>
<proteinExistence type="inferred from homology"/>
<evidence type="ECO:0000313" key="7">
    <source>
        <dbReference type="EMBL" id="AWV32028.1"/>
    </source>
</evidence>
<dbReference type="AlphaFoldDB" id="A0AAD0KJK4"/>
<dbReference type="InterPro" id="IPR024185">
    <property type="entry name" value="FTHF_cligase-like_sf"/>
</dbReference>
<feature type="region of interest" description="Disordered" evidence="6">
    <location>
        <begin position="1"/>
        <end position="22"/>
    </location>
</feature>
<protein>
    <recommendedName>
        <fullName evidence="5">5-formyltetrahydrofolate cyclo-ligase</fullName>
        <ecNumber evidence="5">6.3.3.2</ecNumber>
    </recommendedName>
</protein>
<organism evidence="7 8">
    <name type="scientific">Paenibacillus odorifer</name>
    <dbReference type="NCBI Taxonomy" id="189426"/>
    <lineage>
        <taxon>Bacteria</taxon>
        <taxon>Bacillati</taxon>
        <taxon>Bacillota</taxon>
        <taxon>Bacilli</taxon>
        <taxon>Bacillales</taxon>
        <taxon>Paenibacillaceae</taxon>
        <taxon>Paenibacillus</taxon>
    </lineage>
</organism>
<dbReference type="InterPro" id="IPR037171">
    <property type="entry name" value="NagB/RpiA_transferase-like"/>
</dbReference>
<dbReference type="PANTHER" id="PTHR23407:SF1">
    <property type="entry name" value="5-FORMYLTETRAHYDROFOLATE CYCLO-LIGASE"/>
    <property type="match status" value="1"/>
</dbReference>
<dbReference type="GO" id="GO:0030272">
    <property type="term" value="F:5-formyltetrahydrofolate cyclo-ligase activity"/>
    <property type="evidence" value="ECO:0007669"/>
    <property type="project" value="UniProtKB-EC"/>
</dbReference>
<dbReference type="GO" id="GO:0046872">
    <property type="term" value="F:metal ion binding"/>
    <property type="evidence" value="ECO:0007669"/>
    <property type="project" value="UniProtKB-KW"/>
</dbReference>
<dbReference type="PIRSF" id="PIRSF006806">
    <property type="entry name" value="FTHF_cligase"/>
    <property type="match status" value="1"/>
</dbReference>